<dbReference type="Gene3D" id="1.20.1250.20">
    <property type="entry name" value="MFS general substrate transporter like domains"/>
    <property type="match status" value="2"/>
</dbReference>
<evidence type="ECO:0000256" key="4">
    <source>
        <dbReference type="SAM" id="Phobius"/>
    </source>
</evidence>
<name>A0ABR8NZK9_9GAMM</name>
<feature type="transmembrane region" description="Helical" evidence="4">
    <location>
        <begin position="287"/>
        <end position="305"/>
    </location>
</feature>
<protein>
    <submittedName>
        <fullName evidence="5">MFS transporter</fullName>
    </submittedName>
</protein>
<evidence type="ECO:0000256" key="1">
    <source>
        <dbReference type="ARBA" id="ARBA00022692"/>
    </source>
</evidence>
<dbReference type="InterPro" id="IPR052524">
    <property type="entry name" value="MFS_Cyanate_Porter"/>
</dbReference>
<feature type="transmembrane region" description="Helical" evidence="4">
    <location>
        <begin position="12"/>
        <end position="30"/>
    </location>
</feature>
<feature type="transmembrane region" description="Helical" evidence="4">
    <location>
        <begin position="81"/>
        <end position="98"/>
    </location>
</feature>
<evidence type="ECO:0000313" key="6">
    <source>
        <dbReference type="Proteomes" id="UP000604161"/>
    </source>
</evidence>
<dbReference type="Pfam" id="PF07690">
    <property type="entry name" value="MFS_1"/>
    <property type="match status" value="1"/>
</dbReference>
<keyword evidence="2 4" id="KW-1133">Transmembrane helix</keyword>
<feature type="transmembrane region" description="Helical" evidence="4">
    <location>
        <begin position="350"/>
        <end position="369"/>
    </location>
</feature>
<comment type="caution">
    <text evidence="5">The sequence shown here is derived from an EMBL/GenBank/DDBJ whole genome shotgun (WGS) entry which is preliminary data.</text>
</comment>
<feature type="transmembrane region" description="Helical" evidence="4">
    <location>
        <begin position="227"/>
        <end position="247"/>
    </location>
</feature>
<dbReference type="EMBL" id="JACYFC010000002">
    <property type="protein sequence ID" value="MBD5770507.1"/>
    <property type="molecule type" value="Genomic_DNA"/>
</dbReference>
<feature type="transmembrane region" description="Helical" evidence="4">
    <location>
        <begin position="50"/>
        <end position="69"/>
    </location>
</feature>
<sequence>MKPLQRLMQHDAAYLLLFIFLVALNLRGPITGLPPLFERISIDLNLSSSQSGLLTSVPLLAFALFAPVASWLSQRFLIERVLAVGVGLIAIGMVTRSFGFTSTLYLGVTFIGMGIAIGNVLLPSLLKRQFPNHIVQLTAVYVLMMNIGGFLMASFAVPLSQFAERPNFPLNMSGWSFALACQTIIIVLPIVVWFSCKITQHQLPKMSGVSGGGSIWGSKTAWQVSGFLAFNSLVCYIVLAWMPSILMSNGYADSTAGLYQGYLQLAGVLPSLILTPFIHRLGSQRRLCLFATGLTWLSLLGFLYIPNWSGIWSVCFGFGISMGFILGLSLIGLRTSSPKQAAALSGMSQLIGYTLAAIGPFLIGMIYDWQQSWQIPLYILLVLCFIWMVFGWIASPKPE</sequence>
<dbReference type="InterPro" id="IPR011701">
    <property type="entry name" value="MFS"/>
</dbReference>
<dbReference type="Proteomes" id="UP000604161">
    <property type="component" value="Unassembled WGS sequence"/>
</dbReference>
<dbReference type="RefSeq" id="WP_191593903.1">
    <property type="nucleotide sequence ID" value="NZ_JACYFC010000002.1"/>
</dbReference>
<organism evidence="5 6">
    <name type="scientific">Marinomonas colpomeniae</name>
    <dbReference type="NCBI Taxonomy" id="2774408"/>
    <lineage>
        <taxon>Bacteria</taxon>
        <taxon>Pseudomonadati</taxon>
        <taxon>Pseudomonadota</taxon>
        <taxon>Gammaproteobacteria</taxon>
        <taxon>Oceanospirillales</taxon>
        <taxon>Oceanospirillaceae</taxon>
        <taxon>Marinomonas</taxon>
    </lineage>
</organism>
<dbReference type="PANTHER" id="PTHR23523">
    <property type="match status" value="1"/>
</dbReference>
<evidence type="ECO:0000313" key="5">
    <source>
        <dbReference type="EMBL" id="MBD5770507.1"/>
    </source>
</evidence>
<feature type="transmembrane region" description="Helical" evidence="4">
    <location>
        <begin position="311"/>
        <end position="330"/>
    </location>
</feature>
<reference evidence="5 6" key="1">
    <citation type="submission" date="2020-09" db="EMBL/GenBank/DDBJ databases">
        <title>Marinomonas sp. nov., isolated from the cysticercosis algae of Qingdao, China.</title>
        <authorList>
            <person name="Sun X."/>
        </authorList>
    </citation>
    <scope>NUCLEOTIDE SEQUENCE [LARGE SCALE GENOMIC DNA]</scope>
    <source>
        <strain evidence="5 6">SM2066</strain>
    </source>
</reference>
<proteinExistence type="predicted"/>
<feature type="transmembrane region" description="Helical" evidence="4">
    <location>
        <begin position="259"/>
        <end position="278"/>
    </location>
</feature>
<feature type="transmembrane region" description="Helical" evidence="4">
    <location>
        <begin position="104"/>
        <end position="122"/>
    </location>
</feature>
<keyword evidence="6" id="KW-1185">Reference proteome</keyword>
<feature type="transmembrane region" description="Helical" evidence="4">
    <location>
        <begin position="177"/>
        <end position="196"/>
    </location>
</feature>
<keyword evidence="1 4" id="KW-0812">Transmembrane</keyword>
<evidence type="ECO:0000256" key="3">
    <source>
        <dbReference type="ARBA" id="ARBA00023136"/>
    </source>
</evidence>
<feature type="transmembrane region" description="Helical" evidence="4">
    <location>
        <begin position="375"/>
        <end position="394"/>
    </location>
</feature>
<feature type="transmembrane region" description="Helical" evidence="4">
    <location>
        <begin position="134"/>
        <end position="157"/>
    </location>
</feature>
<dbReference type="PANTHER" id="PTHR23523:SF2">
    <property type="entry name" value="2-NITROIMIDAZOLE TRANSPORTER"/>
    <property type="match status" value="1"/>
</dbReference>
<gene>
    <name evidence="5" type="ORF">IF202_05555</name>
</gene>
<dbReference type="InterPro" id="IPR036259">
    <property type="entry name" value="MFS_trans_sf"/>
</dbReference>
<evidence type="ECO:0000256" key="2">
    <source>
        <dbReference type="ARBA" id="ARBA00022989"/>
    </source>
</evidence>
<accession>A0ABR8NZK9</accession>
<keyword evidence="3 4" id="KW-0472">Membrane</keyword>
<dbReference type="SUPFAM" id="SSF103473">
    <property type="entry name" value="MFS general substrate transporter"/>
    <property type="match status" value="1"/>
</dbReference>